<keyword evidence="4" id="KW-0808">Transferase</keyword>
<keyword evidence="5" id="KW-0812">Transmembrane</keyword>
<evidence type="ECO:0000256" key="1">
    <source>
        <dbReference type="ARBA" id="ARBA00004323"/>
    </source>
</evidence>
<evidence type="ECO:0000256" key="6">
    <source>
        <dbReference type="ARBA" id="ARBA00022968"/>
    </source>
</evidence>
<evidence type="ECO:0000313" key="11">
    <source>
        <dbReference type="Proteomes" id="UP000290900"/>
    </source>
</evidence>
<keyword evidence="7" id="KW-1133">Transmembrane helix</keyword>
<name>A0A448YGF0_BRENA</name>
<evidence type="ECO:0000256" key="9">
    <source>
        <dbReference type="ARBA" id="ARBA00023136"/>
    </source>
</evidence>
<sequence>MDKPFDILSESVLYDQMDFDEEFIKDLKMKHRIIIDSLPTVNPPNLYHDSGYVMIGGGRYTWFAFLAIQALRRTGSKLPVELMIPNDDDWESWLCDEVLPNQYNVKCVTFSSIYGEEMLKKVEELKGYQFKSFALLGSSFENAFYLDSDDFAVKNPDVLFESDLYKKYQMITWPDFWRRTSSPSLYSVLGIKVGSVPIRCLNDLFTPVEKYTTKNDLVAVEERVNYHDRRGTLMDWSTESGQFLFNKTLHFNTLLLSLYYNYDGPAGYHPLISQGGAGEGDKETYTLAAHYLKKMYYQVYKKPDKLYGTFIKASNWYVDSTIVQMDPLVDYENLKKLIMKNRASQDEGKEYTYNYEYAYGSIASSGSFNSEPMFYHIHAPKMDPFEYVNKNLFTNMKDQPIRNFGYDFPKIGFDIELWIWKTVLESLCERSHDEQFSCFEGANLTIICSNPLVESRISWLEETGIPMLHDYQRQNFPESPKLTEVEGKDLDDLIYGKLEDSLDFGYL</sequence>
<evidence type="ECO:0000256" key="8">
    <source>
        <dbReference type="ARBA" id="ARBA00023034"/>
    </source>
</evidence>
<dbReference type="PANTHER" id="PTHR31646">
    <property type="entry name" value="ALPHA-1,2-MANNOSYLTRANSFERASE MNN2"/>
    <property type="match status" value="1"/>
</dbReference>
<dbReference type="AlphaFoldDB" id="A0A448YGF0"/>
<dbReference type="InParanoid" id="A0A448YGF0"/>
<dbReference type="Proteomes" id="UP000290900">
    <property type="component" value="Unassembled WGS sequence"/>
</dbReference>
<dbReference type="OrthoDB" id="430354at2759"/>
<keyword evidence="11" id="KW-1185">Reference proteome</keyword>
<dbReference type="Pfam" id="PF11051">
    <property type="entry name" value="Mannosyl_trans3"/>
    <property type="match status" value="1"/>
</dbReference>
<dbReference type="InterPro" id="IPR022751">
    <property type="entry name" value="Alpha_mannosyltransferase"/>
</dbReference>
<evidence type="ECO:0000256" key="4">
    <source>
        <dbReference type="ARBA" id="ARBA00022679"/>
    </source>
</evidence>
<dbReference type="SUPFAM" id="SSF53448">
    <property type="entry name" value="Nucleotide-diphospho-sugar transferases"/>
    <property type="match status" value="1"/>
</dbReference>
<dbReference type="EMBL" id="CAACVR010000001">
    <property type="protein sequence ID" value="VEU19991.1"/>
    <property type="molecule type" value="Genomic_DNA"/>
</dbReference>
<keyword evidence="9" id="KW-0472">Membrane</keyword>
<dbReference type="GO" id="GO:0000026">
    <property type="term" value="F:alpha-1,2-mannosyltransferase activity"/>
    <property type="evidence" value="ECO:0007669"/>
    <property type="project" value="TreeGrafter"/>
</dbReference>
<protein>
    <submittedName>
        <fullName evidence="10">DEKNAAC100197</fullName>
    </submittedName>
</protein>
<dbReference type="InterPro" id="IPR029044">
    <property type="entry name" value="Nucleotide-diphossugar_trans"/>
</dbReference>
<evidence type="ECO:0000313" key="10">
    <source>
        <dbReference type="EMBL" id="VEU19991.1"/>
    </source>
</evidence>
<organism evidence="10 11">
    <name type="scientific">Brettanomyces naardenensis</name>
    <name type="common">Yeast</name>
    <dbReference type="NCBI Taxonomy" id="13370"/>
    <lineage>
        <taxon>Eukaryota</taxon>
        <taxon>Fungi</taxon>
        <taxon>Dikarya</taxon>
        <taxon>Ascomycota</taxon>
        <taxon>Saccharomycotina</taxon>
        <taxon>Pichiomycetes</taxon>
        <taxon>Pichiales</taxon>
        <taxon>Pichiaceae</taxon>
        <taxon>Brettanomyces</taxon>
    </lineage>
</organism>
<evidence type="ECO:0000256" key="7">
    <source>
        <dbReference type="ARBA" id="ARBA00022989"/>
    </source>
</evidence>
<dbReference type="STRING" id="13370.A0A448YGF0"/>
<keyword evidence="6" id="KW-0735">Signal-anchor</keyword>
<evidence type="ECO:0000256" key="5">
    <source>
        <dbReference type="ARBA" id="ARBA00022692"/>
    </source>
</evidence>
<dbReference type="GO" id="GO:0000139">
    <property type="term" value="C:Golgi membrane"/>
    <property type="evidence" value="ECO:0007669"/>
    <property type="project" value="UniProtKB-SubCell"/>
</dbReference>
<evidence type="ECO:0000256" key="3">
    <source>
        <dbReference type="ARBA" id="ARBA00009105"/>
    </source>
</evidence>
<comment type="similarity">
    <text evidence="3">Belongs to the MNN1/MNT family.</text>
</comment>
<dbReference type="GO" id="GO:0046354">
    <property type="term" value="P:mannan biosynthetic process"/>
    <property type="evidence" value="ECO:0007669"/>
    <property type="project" value="TreeGrafter"/>
</dbReference>
<comment type="pathway">
    <text evidence="2">Protein modification; protein glycosylation.</text>
</comment>
<dbReference type="PANTHER" id="PTHR31646:SF1">
    <property type="entry name" value="ALPHA-1,2-MANNOSYLTRANSFERASE MNN2"/>
    <property type="match status" value="1"/>
</dbReference>
<accession>A0A448YGF0</accession>
<reference evidence="10 11" key="1">
    <citation type="submission" date="2018-12" db="EMBL/GenBank/DDBJ databases">
        <authorList>
            <person name="Tiukova I."/>
            <person name="Dainat J."/>
        </authorList>
    </citation>
    <scope>NUCLEOTIDE SEQUENCE [LARGE SCALE GENOMIC DNA]</scope>
</reference>
<proteinExistence type="inferred from homology"/>
<gene>
    <name evidence="10" type="ORF">BRENAR_LOCUS726</name>
</gene>
<comment type="subcellular location">
    <subcellularLocation>
        <location evidence="1">Golgi apparatus membrane</location>
        <topology evidence="1">Single-pass type II membrane protein</topology>
    </subcellularLocation>
</comment>
<evidence type="ECO:0000256" key="2">
    <source>
        <dbReference type="ARBA" id="ARBA00004922"/>
    </source>
</evidence>
<keyword evidence="8" id="KW-0333">Golgi apparatus</keyword>